<organism evidence="1 2">
    <name type="scientific">Zasmidium cellare</name>
    <name type="common">Wine cellar mold</name>
    <name type="synonym">Racodium cellare</name>
    <dbReference type="NCBI Taxonomy" id="395010"/>
    <lineage>
        <taxon>Eukaryota</taxon>
        <taxon>Fungi</taxon>
        <taxon>Dikarya</taxon>
        <taxon>Ascomycota</taxon>
        <taxon>Pezizomycotina</taxon>
        <taxon>Dothideomycetes</taxon>
        <taxon>Dothideomycetidae</taxon>
        <taxon>Mycosphaerellales</taxon>
        <taxon>Mycosphaerellaceae</taxon>
        <taxon>Zasmidium</taxon>
    </lineage>
</organism>
<keyword evidence="2" id="KW-1185">Reference proteome</keyword>
<dbReference type="EMBL" id="JAXOVC010000002">
    <property type="protein sequence ID" value="KAK4505852.1"/>
    <property type="molecule type" value="Genomic_DNA"/>
</dbReference>
<name>A0ABR0EWH6_ZASCE</name>
<dbReference type="Proteomes" id="UP001305779">
    <property type="component" value="Unassembled WGS sequence"/>
</dbReference>
<evidence type="ECO:0000313" key="1">
    <source>
        <dbReference type="EMBL" id="KAK4505852.1"/>
    </source>
</evidence>
<proteinExistence type="predicted"/>
<accession>A0ABR0EWH6</accession>
<reference evidence="1 2" key="1">
    <citation type="journal article" date="2023" name="G3 (Bethesda)">
        <title>A chromosome-level genome assembly of Zasmidium syzygii isolated from banana leaves.</title>
        <authorList>
            <person name="van Westerhoven A.C."/>
            <person name="Mehrabi R."/>
            <person name="Talebi R."/>
            <person name="Steentjes M.B.F."/>
            <person name="Corcolon B."/>
            <person name="Chong P.A."/>
            <person name="Kema G.H.J."/>
            <person name="Seidl M.F."/>
        </authorList>
    </citation>
    <scope>NUCLEOTIDE SEQUENCE [LARGE SCALE GENOMIC DNA]</scope>
    <source>
        <strain evidence="1 2">P124</strain>
    </source>
</reference>
<evidence type="ECO:0000313" key="2">
    <source>
        <dbReference type="Proteomes" id="UP001305779"/>
    </source>
</evidence>
<protein>
    <submittedName>
        <fullName evidence="1">Uncharacterized protein</fullName>
    </submittedName>
</protein>
<comment type="caution">
    <text evidence="1">The sequence shown here is derived from an EMBL/GenBank/DDBJ whole genome shotgun (WGS) entry which is preliminary data.</text>
</comment>
<gene>
    <name evidence="1" type="ORF">PRZ48_003817</name>
</gene>
<sequence>MFADLSKMVLCGLMLRGRLRAVPYNIDPAVSIPGDELLIEATPEEPSDAAQSATERTAEELAVTEARVSPKPKLSVRQIRSEHWLLWIEGIGAGQAGRKWRAWDRLEDTQGFGL</sequence>